<reference evidence="10 11" key="1">
    <citation type="submission" date="2018-11" db="EMBL/GenBank/DDBJ databases">
        <title>Genomes From Bacteria Associated with the Canine Oral Cavity: a Test Case for Automated Genome-Based Taxonomic Assignment.</title>
        <authorList>
            <person name="Coil D.A."/>
            <person name="Jospin G."/>
            <person name="Darling A.E."/>
            <person name="Wallis C."/>
            <person name="Davis I.J."/>
            <person name="Harris S."/>
            <person name="Eisen J.A."/>
            <person name="Holcombe L.J."/>
            <person name="O'Flynn C."/>
        </authorList>
    </citation>
    <scope>NUCLEOTIDE SEQUENCE [LARGE SCALE GENOMIC DNA]</scope>
    <source>
        <strain evidence="10 11">OH887_COT-365</strain>
    </source>
</reference>
<dbReference type="InterPro" id="IPR015424">
    <property type="entry name" value="PyrdxlP-dep_Trfase"/>
</dbReference>
<dbReference type="FunFam" id="3.40.640.10:FF:000046">
    <property type="entry name" value="Cystathionine gamma-lyase"/>
    <property type="match status" value="1"/>
</dbReference>
<feature type="modified residue" description="N6-(pyridoxal phosphate)lysine" evidence="8">
    <location>
        <position position="210"/>
    </location>
</feature>
<dbReference type="NCBIfam" id="TIGR02080">
    <property type="entry name" value="O_succ_thio_ly"/>
    <property type="match status" value="1"/>
</dbReference>
<keyword evidence="3 8" id="KW-0663">Pyridoxal phosphate</keyword>
<dbReference type="OrthoDB" id="9780685at2"/>
<sequence length="401" mass="41911">MPLHWSGSSGGIVAELGRWTRAMRTGLGTDTAHRAVVPPIHLSTNYVFAAPDEPGRYDYSRAGNPTRDLLAEALAELEGGAGAVPVATGLAAITLLVEGVVPVGGVVVCQHDCYGGTWRLLDHLAGKGRLEARFVDVGDPTTFTRALDGASLVLAESPSNPLLRITDIRATAEAAHAAGALLAVDNTFCSPLLQHPLELGADLVLHSTTKFINGHSDVVGGVVIAGDAEQAEHLRWLANVLGLTAGAFDSYLTLRGLRTLDARIRMHALGTEAVIEAALGHPAVATLHWPGLPEHPGHEVAGRQQSGFGSLISIDLAGGRAAVERFLDGLPIFHLAESLGGVESLICHPATMTHAGMSAEARARAGITDGLVRLSIGLESPEDLARAIREALDRAAQELPC</sequence>
<dbReference type="SUPFAM" id="SSF53383">
    <property type="entry name" value="PLP-dependent transferases"/>
    <property type="match status" value="1"/>
</dbReference>
<dbReference type="Pfam" id="PF01053">
    <property type="entry name" value="Cys_Met_Meta_PP"/>
    <property type="match status" value="1"/>
</dbReference>
<dbReference type="InterPro" id="IPR015422">
    <property type="entry name" value="PyrdxlP-dep_Trfase_small"/>
</dbReference>
<dbReference type="GO" id="GO:0018826">
    <property type="term" value="F:methionine gamma-lyase activity"/>
    <property type="evidence" value="ECO:0007669"/>
    <property type="project" value="UniProtKB-EC"/>
</dbReference>
<dbReference type="GO" id="GO:0019346">
    <property type="term" value="P:transsulfuration"/>
    <property type="evidence" value="ECO:0007669"/>
    <property type="project" value="InterPro"/>
</dbReference>
<dbReference type="GO" id="GO:0003962">
    <property type="term" value="F:cystathionine gamma-synthase activity"/>
    <property type="evidence" value="ECO:0007669"/>
    <property type="project" value="TreeGrafter"/>
</dbReference>
<comment type="cofactor">
    <cofactor evidence="1 9">
        <name>pyridoxal 5'-phosphate</name>
        <dbReference type="ChEBI" id="CHEBI:597326"/>
    </cofactor>
</comment>
<accession>A0A3P1TA64</accession>
<evidence type="ECO:0000256" key="6">
    <source>
        <dbReference type="ARBA" id="ARBA00048780"/>
    </source>
</evidence>
<dbReference type="GO" id="GO:0004123">
    <property type="term" value="F:cystathionine gamma-lyase activity"/>
    <property type="evidence" value="ECO:0007669"/>
    <property type="project" value="TreeGrafter"/>
</dbReference>
<dbReference type="InterPro" id="IPR011821">
    <property type="entry name" value="O_succ_thio_ly"/>
</dbReference>
<dbReference type="GO" id="GO:0030170">
    <property type="term" value="F:pyridoxal phosphate binding"/>
    <property type="evidence" value="ECO:0007669"/>
    <property type="project" value="InterPro"/>
</dbReference>
<dbReference type="EMBL" id="RQZG01000003">
    <property type="protein sequence ID" value="RRD06304.1"/>
    <property type="molecule type" value="Genomic_DNA"/>
</dbReference>
<dbReference type="InterPro" id="IPR054542">
    <property type="entry name" value="Cys_met_metab_PP"/>
</dbReference>
<dbReference type="PROSITE" id="PS00868">
    <property type="entry name" value="CYS_MET_METAB_PP"/>
    <property type="match status" value="1"/>
</dbReference>
<organism evidence="10 11">
    <name type="scientific">Arachnia propionica</name>
    <dbReference type="NCBI Taxonomy" id="1750"/>
    <lineage>
        <taxon>Bacteria</taxon>
        <taxon>Bacillati</taxon>
        <taxon>Actinomycetota</taxon>
        <taxon>Actinomycetes</taxon>
        <taxon>Propionibacteriales</taxon>
        <taxon>Propionibacteriaceae</taxon>
        <taxon>Arachnia</taxon>
    </lineage>
</organism>
<dbReference type="GO" id="GO:0005737">
    <property type="term" value="C:cytoplasm"/>
    <property type="evidence" value="ECO:0007669"/>
    <property type="project" value="TreeGrafter"/>
</dbReference>
<dbReference type="InterPro" id="IPR000277">
    <property type="entry name" value="Cys/Met-Metab_PyrdxlP-dep_enz"/>
</dbReference>
<evidence type="ECO:0000313" key="11">
    <source>
        <dbReference type="Proteomes" id="UP000280819"/>
    </source>
</evidence>
<evidence type="ECO:0000256" key="5">
    <source>
        <dbReference type="ARBA" id="ARBA00047199"/>
    </source>
</evidence>
<dbReference type="PANTHER" id="PTHR11808">
    <property type="entry name" value="TRANS-SULFURATION ENZYME FAMILY MEMBER"/>
    <property type="match status" value="1"/>
</dbReference>
<dbReference type="GO" id="GO:0019343">
    <property type="term" value="P:cysteine biosynthetic process via cystathionine"/>
    <property type="evidence" value="ECO:0007669"/>
    <property type="project" value="TreeGrafter"/>
</dbReference>
<dbReference type="InterPro" id="IPR015421">
    <property type="entry name" value="PyrdxlP-dep_Trfase_major"/>
</dbReference>
<dbReference type="Proteomes" id="UP000280819">
    <property type="component" value="Unassembled WGS sequence"/>
</dbReference>
<evidence type="ECO:0000256" key="3">
    <source>
        <dbReference type="ARBA" id="ARBA00022898"/>
    </source>
</evidence>
<dbReference type="GO" id="GO:0047982">
    <property type="term" value="F:homocysteine desulfhydrase activity"/>
    <property type="evidence" value="ECO:0007669"/>
    <property type="project" value="UniProtKB-EC"/>
</dbReference>
<gene>
    <name evidence="10" type="primary">metB</name>
    <name evidence="10" type="ORF">EII34_04080</name>
</gene>
<dbReference type="PIRSF" id="PIRSF001434">
    <property type="entry name" value="CGS"/>
    <property type="match status" value="1"/>
</dbReference>
<comment type="similarity">
    <text evidence="2 9">Belongs to the trans-sulfuration enzymes family.</text>
</comment>
<evidence type="ECO:0000256" key="2">
    <source>
        <dbReference type="ARBA" id="ARBA00009077"/>
    </source>
</evidence>
<dbReference type="Gene3D" id="3.90.1150.10">
    <property type="entry name" value="Aspartate Aminotransferase, domain 1"/>
    <property type="match status" value="1"/>
</dbReference>
<dbReference type="AlphaFoldDB" id="A0A3P1TA64"/>
<evidence type="ECO:0000256" key="7">
    <source>
        <dbReference type="ARBA" id="ARBA00052699"/>
    </source>
</evidence>
<evidence type="ECO:0000256" key="8">
    <source>
        <dbReference type="PIRSR" id="PIRSR001434-2"/>
    </source>
</evidence>
<keyword evidence="10" id="KW-0808">Transferase</keyword>
<name>A0A3P1TA64_9ACTN</name>
<protein>
    <recommendedName>
        <fullName evidence="4">homocysteine desulfhydrase</fullName>
        <ecNumber evidence="4">4.4.1.2</ecNumber>
    </recommendedName>
    <alternativeName>
        <fullName evidence="5">Homocysteine desulfhydrase</fullName>
    </alternativeName>
</protein>
<evidence type="ECO:0000256" key="9">
    <source>
        <dbReference type="RuleBase" id="RU362118"/>
    </source>
</evidence>
<dbReference type="EC" id="4.4.1.2" evidence="4"/>
<evidence type="ECO:0000256" key="4">
    <source>
        <dbReference type="ARBA" id="ARBA00047175"/>
    </source>
</evidence>
<evidence type="ECO:0000256" key="1">
    <source>
        <dbReference type="ARBA" id="ARBA00001933"/>
    </source>
</evidence>
<dbReference type="PANTHER" id="PTHR11808:SF75">
    <property type="entry name" value="CYSTATHIONINE GAMMA-SYNTHASE"/>
    <property type="match status" value="1"/>
</dbReference>
<comment type="catalytic activity">
    <reaction evidence="7">
        <text>L-methionine + H2O = methanethiol + 2-oxobutanoate + NH4(+)</text>
        <dbReference type="Rhea" id="RHEA:23800"/>
        <dbReference type="ChEBI" id="CHEBI:15377"/>
        <dbReference type="ChEBI" id="CHEBI:16007"/>
        <dbReference type="ChEBI" id="CHEBI:16763"/>
        <dbReference type="ChEBI" id="CHEBI:28938"/>
        <dbReference type="ChEBI" id="CHEBI:57844"/>
        <dbReference type="EC" id="4.4.1.11"/>
    </reaction>
    <physiologicalReaction direction="left-to-right" evidence="7">
        <dbReference type="Rhea" id="RHEA:23801"/>
    </physiologicalReaction>
</comment>
<dbReference type="Gene3D" id="3.40.640.10">
    <property type="entry name" value="Type I PLP-dependent aspartate aminotransferase-like (Major domain)"/>
    <property type="match status" value="1"/>
</dbReference>
<comment type="caution">
    <text evidence="10">The sequence shown here is derived from an EMBL/GenBank/DDBJ whole genome shotgun (WGS) entry which is preliminary data.</text>
</comment>
<comment type="catalytic activity">
    <reaction evidence="6">
        <text>L-homocysteine + H2O = 2-oxobutanoate + hydrogen sulfide + NH4(+) + H(+)</text>
        <dbReference type="Rhea" id="RHEA:14501"/>
        <dbReference type="ChEBI" id="CHEBI:15377"/>
        <dbReference type="ChEBI" id="CHEBI:15378"/>
        <dbReference type="ChEBI" id="CHEBI:16763"/>
        <dbReference type="ChEBI" id="CHEBI:28938"/>
        <dbReference type="ChEBI" id="CHEBI:29919"/>
        <dbReference type="ChEBI" id="CHEBI:58199"/>
        <dbReference type="EC" id="4.4.1.2"/>
    </reaction>
    <physiologicalReaction direction="left-to-right" evidence="6">
        <dbReference type="Rhea" id="RHEA:14502"/>
    </physiologicalReaction>
</comment>
<evidence type="ECO:0000313" key="10">
    <source>
        <dbReference type="EMBL" id="RRD06304.1"/>
    </source>
</evidence>
<proteinExistence type="inferred from homology"/>